<accession>A0A1J0WM88</accession>
<keyword evidence="1" id="KW-1133">Transmembrane helix</keyword>
<dbReference type="STRING" id="1917485.BOO69_04185"/>
<dbReference type="AlphaFoldDB" id="A0A1J0WM88"/>
<keyword evidence="3" id="KW-1185">Reference proteome</keyword>
<gene>
    <name evidence="2" type="ORF">BOO69_04185</name>
</gene>
<organism evidence="2 3">
    <name type="scientific">Sulfitobacter alexandrii</name>
    <dbReference type="NCBI Taxonomy" id="1917485"/>
    <lineage>
        <taxon>Bacteria</taxon>
        <taxon>Pseudomonadati</taxon>
        <taxon>Pseudomonadota</taxon>
        <taxon>Alphaproteobacteria</taxon>
        <taxon>Rhodobacterales</taxon>
        <taxon>Roseobacteraceae</taxon>
        <taxon>Sulfitobacter</taxon>
    </lineage>
</organism>
<keyword evidence="1" id="KW-0472">Membrane</keyword>
<sequence>MLTEKEITARNRSLQQLLHEKLGVRGRDLDHALRRAGRLLPRRVRGQGARLVAAQKIAGNPRLVRQVDGGTFGRDHAEMSAHLAAIDVADRRKGRLLGIAAAVAANLLIVTTAFVVWLWWRGYV</sequence>
<evidence type="ECO:0000313" key="3">
    <source>
        <dbReference type="Proteomes" id="UP000181897"/>
    </source>
</evidence>
<dbReference type="OrthoDB" id="7874312at2"/>
<evidence type="ECO:0000256" key="1">
    <source>
        <dbReference type="SAM" id="Phobius"/>
    </source>
</evidence>
<dbReference type="EMBL" id="CP018076">
    <property type="protein sequence ID" value="APE45280.1"/>
    <property type="molecule type" value="Genomic_DNA"/>
</dbReference>
<keyword evidence="1" id="KW-0812">Transmembrane</keyword>
<name>A0A1J0WM88_9RHOB</name>
<proteinExistence type="predicted"/>
<dbReference type="KEGG" id="suam:BOO69_04185"/>
<reference evidence="2 3" key="1">
    <citation type="submission" date="2016-11" db="EMBL/GenBank/DDBJ databases">
        <title>Complete genome sequence of Sulfitobacter sp. AM1-D1, a toxic bacteria associated with marine dinoflagellate Alexandrium minutum in East China Sea.</title>
        <authorList>
            <person name="Yang Q."/>
            <person name="Zhang X."/>
            <person name="Tian X."/>
        </authorList>
    </citation>
    <scope>NUCLEOTIDE SEQUENCE [LARGE SCALE GENOMIC DNA]</scope>
    <source>
        <strain evidence="2 3">AM1-D1</strain>
    </source>
</reference>
<evidence type="ECO:0000313" key="2">
    <source>
        <dbReference type="EMBL" id="APE45280.1"/>
    </source>
</evidence>
<dbReference type="RefSeq" id="WP_071973626.1">
    <property type="nucleotide sequence ID" value="NZ_CP018076.1"/>
</dbReference>
<dbReference type="Proteomes" id="UP000181897">
    <property type="component" value="Chromosome"/>
</dbReference>
<protein>
    <submittedName>
        <fullName evidence="2">Uncharacterized protein</fullName>
    </submittedName>
</protein>
<feature type="transmembrane region" description="Helical" evidence="1">
    <location>
        <begin position="96"/>
        <end position="120"/>
    </location>
</feature>